<dbReference type="KEGG" id="ahm:TL08_05830"/>
<protein>
    <submittedName>
        <fullName evidence="2">DUF4132 family protein</fullName>
    </submittedName>
</protein>
<gene>
    <name evidence="2" type="ORF">TL08_05830</name>
</gene>
<dbReference type="RefSeq" id="WP_069847146.1">
    <property type="nucleotide sequence ID" value="NZ_CP014859.1"/>
</dbReference>
<dbReference type="AlphaFoldDB" id="A0AAC9HMN2"/>
<accession>A0AAC9HMN2</accession>
<dbReference type="Proteomes" id="UP000095210">
    <property type="component" value="Chromosome"/>
</dbReference>
<organism evidence="2 3">
    <name type="scientific">Actinoalloteichus hymeniacidonis</name>
    <dbReference type="NCBI Taxonomy" id="340345"/>
    <lineage>
        <taxon>Bacteria</taxon>
        <taxon>Bacillati</taxon>
        <taxon>Actinomycetota</taxon>
        <taxon>Actinomycetes</taxon>
        <taxon>Pseudonocardiales</taxon>
        <taxon>Pseudonocardiaceae</taxon>
        <taxon>Actinoalloteichus</taxon>
    </lineage>
</organism>
<proteinExistence type="predicted"/>
<keyword evidence="3" id="KW-1185">Reference proteome</keyword>
<evidence type="ECO:0000313" key="3">
    <source>
        <dbReference type="Proteomes" id="UP000095210"/>
    </source>
</evidence>
<dbReference type="InterPro" id="IPR025406">
    <property type="entry name" value="DUF4132"/>
</dbReference>
<feature type="domain" description="DUF4132" evidence="1">
    <location>
        <begin position="846"/>
        <end position="1024"/>
    </location>
</feature>
<sequence length="1110" mass="123358">MSNTSTEEADVVEAQADESVLVIPEAWRAEILARRGEATGRRMVLDDAAVQRMRSHENAIRDHLSRMAGDATLDEAGRAHLAGKATPLGAAVVFTVISEECEIDDWKHLGFFADAWIQTWGLTFAAEAVAELARVYVFKHPTRTSYNYLRVREDHHEDWGIGVNEDIAARLRAFVAVAADTEYRQVVEALAAHRTTDFQRIVVSFLVPTEQTWIDGLCRGMATVDLPQVPWRLLIGAVGTTGQLEKLGSRRRSWSWLARPELAFTLTATLRTSVLPVLEKVLDDGRGVQNVLEVLSVLPTDQAFTMLLSRLEDSGVHQLVRQAAQRFPVRAMRLLAAASAGESKKATLMRRLLIAHIDAHPELAESVLSEAERAKLIHKAGKVREATTEELPALLASPPWSGEAPRARRVVHKKLITLDEQTVSWAAGEQQRWAAEGILPDSVTTPNDPDWDQHMEAYQRGKLDDHQSQLLFAVEPTKSTVKYLRRRLRKDAQTRQHWDPLLVKRIVALHEVDAAEVALTVARTNPPAYADRLLPLCTVPIARQIADWFLRLPGVRSVAQEWFARHGSNAVRLLIPDAMGKLGAARRAAEAALRFIAADSAGPDAAEIVHAAQEHGAKVANALEKFLAVEPAYVLPARVREYDDAEWWTPDLDLLPQVLLHHRRSALPRSAVLHLITMLMMSNRDDPYAGLALLREHLDSASLAEFGWQLCERTRGDSFLYSLAVIGDDETARRLTPKIRTWPGEGAHAKAVQALEVLASIESDVALLHLNSIATKVKYQGIRTKAAEKIDTLARESGLTSDQLADRLVPDLDLDDQGGLTLDYGTRSFRITLDNNLTPVVLDEGGTPRKTLPKPGAKDDAQLAPAAHKQFTALKKDLRTVAKDQIGRFERAMVTQRQWSIADFRSLFVEHPLLWHLVSRLVWITTEGSAFRLAEDRTFADLDDAEVSFGETTGVRIAHPIDLGGDLAAWTTVFGDYEILQPFPQLGRPIHTLEPGDAEQKRLTRFADRPVSTYALVALEKRGWLRSTDKSDGLELWIARPIPGDRIIVADLTPGIQVAWMSNAPQQRIIELKIVRPAPGYYYAAPIEKFGDLDPITVSELLSDLHGLPE</sequence>
<evidence type="ECO:0000259" key="1">
    <source>
        <dbReference type="Pfam" id="PF13569"/>
    </source>
</evidence>
<dbReference type="Pfam" id="PF13569">
    <property type="entry name" value="DUF4132"/>
    <property type="match status" value="1"/>
</dbReference>
<dbReference type="EMBL" id="CP014859">
    <property type="protein sequence ID" value="AOS61991.1"/>
    <property type="molecule type" value="Genomic_DNA"/>
</dbReference>
<name>A0AAC9HMN2_9PSEU</name>
<reference evidence="3" key="1">
    <citation type="submission" date="2016-03" db="EMBL/GenBank/DDBJ databases">
        <title>Complete genome sequence of the type strain Actinoalloteichus hymeniacidonis DSM 45092.</title>
        <authorList>
            <person name="Schaffert L."/>
            <person name="Albersmeier A."/>
            <person name="Winkler A."/>
            <person name="Kalinowski J."/>
            <person name="Zotchev S."/>
            <person name="Ruckert C."/>
        </authorList>
    </citation>
    <scope>NUCLEOTIDE SEQUENCE [LARGE SCALE GENOMIC DNA]</scope>
    <source>
        <strain evidence="3">HPA177(T) (DSM 45092(T))</strain>
    </source>
</reference>
<evidence type="ECO:0000313" key="2">
    <source>
        <dbReference type="EMBL" id="AOS61991.1"/>
    </source>
</evidence>